<comment type="catalytic activity">
    <reaction evidence="3">
        <text>2'-phospho-[ligated tRNA] + NAD(+) = mature tRNA + ADP-alpha-D-ribose 1'',2''-cyclic phosphate + nicotinamide</text>
        <dbReference type="Rhea" id="RHEA:23324"/>
        <dbReference type="Rhea" id="RHEA-COMP:11106"/>
        <dbReference type="Rhea" id="RHEA-COMP:11107"/>
        <dbReference type="ChEBI" id="CHEBI:17154"/>
        <dbReference type="ChEBI" id="CHEBI:57540"/>
        <dbReference type="ChEBI" id="CHEBI:76596"/>
        <dbReference type="ChEBI" id="CHEBI:82883"/>
        <dbReference type="ChEBI" id="CHEBI:85027"/>
        <dbReference type="EC" id="2.7.1.160"/>
    </reaction>
</comment>
<dbReference type="InterPro" id="IPR006553">
    <property type="entry name" value="Leu-rich_rpt_Cys-con_subtyp"/>
</dbReference>
<comment type="caution">
    <text evidence="4">The sequence shown here is derived from an EMBL/GenBank/DDBJ whole genome shotgun (WGS) entry which is preliminary data.</text>
</comment>
<dbReference type="SUPFAM" id="SSF56399">
    <property type="entry name" value="ADP-ribosylation"/>
    <property type="match status" value="1"/>
</dbReference>
<dbReference type="SUPFAM" id="SSF52047">
    <property type="entry name" value="RNI-like"/>
    <property type="match status" value="1"/>
</dbReference>
<reference evidence="4 5" key="1">
    <citation type="submission" date="2022-12" db="EMBL/GenBank/DDBJ databases">
        <title>Chromosome-level genome of Tegillarca granosa.</title>
        <authorList>
            <person name="Kim J."/>
        </authorList>
    </citation>
    <scope>NUCLEOTIDE SEQUENCE [LARGE SCALE GENOMIC DNA]</scope>
    <source>
        <strain evidence="4">Teg-2019</strain>
        <tissue evidence="4">Adductor muscle</tissue>
    </source>
</reference>
<dbReference type="InterPro" id="IPR002745">
    <property type="entry name" value="Ptrans_KptA/Tpt1"/>
</dbReference>
<keyword evidence="5" id="KW-1185">Reference proteome</keyword>
<dbReference type="EMBL" id="JARBDR010000440">
    <property type="protein sequence ID" value="KAJ8312711.1"/>
    <property type="molecule type" value="Genomic_DNA"/>
</dbReference>
<dbReference type="PANTHER" id="PTHR13318">
    <property type="entry name" value="PARTNER OF PAIRED, ISOFORM B-RELATED"/>
    <property type="match status" value="1"/>
</dbReference>
<organism evidence="4 5">
    <name type="scientific">Tegillarca granosa</name>
    <name type="common">Malaysian cockle</name>
    <name type="synonym">Anadara granosa</name>
    <dbReference type="NCBI Taxonomy" id="220873"/>
    <lineage>
        <taxon>Eukaryota</taxon>
        <taxon>Metazoa</taxon>
        <taxon>Spiralia</taxon>
        <taxon>Lophotrochozoa</taxon>
        <taxon>Mollusca</taxon>
        <taxon>Bivalvia</taxon>
        <taxon>Autobranchia</taxon>
        <taxon>Pteriomorphia</taxon>
        <taxon>Arcoida</taxon>
        <taxon>Arcoidea</taxon>
        <taxon>Arcidae</taxon>
        <taxon>Tegillarca</taxon>
    </lineage>
</organism>
<feature type="non-terminal residue" evidence="4">
    <location>
        <position position="314"/>
    </location>
</feature>
<gene>
    <name evidence="4" type="ORF">KUTeg_010084</name>
</gene>
<dbReference type="InterPro" id="IPR042080">
    <property type="entry name" value="RNA_2'-PTrans_N"/>
</dbReference>
<evidence type="ECO:0000313" key="4">
    <source>
        <dbReference type="EMBL" id="KAJ8312711.1"/>
    </source>
</evidence>
<evidence type="ECO:0000313" key="5">
    <source>
        <dbReference type="Proteomes" id="UP001217089"/>
    </source>
</evidence>
<protein>
    <recommendedName>
        <fullName evidence="2">2'-phosphotransferase</fullName>
        <ecNumber evidence="2">2.7.1.160</ecNumber>
    </recommendedName>
</protein>
<dbReference type="Gene3D" id="3.80.10.10">
    <property type="entry name" value="Ribonuclease Inhibitor"/>
    <property type="match status" value="1"/>
</dbReference>
<comment type="function">
    <text evidence="1">Catalyzes the last step of tRNA splicing, the transfer of the splice junction 2'-phosphate from ligated tRNA to NAD to produce ADP-ribose 1''-2'' cyclic phosphate.</text>
</comment>
<proteinExistence type="predicted"/>
<dbReference type="InterPro" id="IPR032675">
    <property type="entry name" value="LRR_dom_sf"/>
</dbReference>
<dbReference type="SMART" id="SM00367">
    <property type="entry name" value="LRR_CC"/>
    <property type="match status" value="4"/>
</dbReference>
<dbReference type="Pfam" id="PF01885">
    <property type="entry name" value="PTS_2-RNA"/>
    <property type="match status" value="1"/>
</dbReference>
<evidence type="ECO:0000256" key="3">
    <source>
        <dbReference type="ARBA" id="ARBA00047949"/>
    </source>
</evidence>
<dbReference type="Gene3D" id="1.10.10.970">
    <property type="entry name" value="RNA 2'-phosphotransferase, Tpt1/KptA family, N-terminal domain"/>
    <property type="match status" value="1"/>
</dbReference>
<dbReference type="Proteomes" id="UP001217089">
    <property type="component" value="Unassembled WGS sequence"/>
</dbReference>
<dbReference type="EC" id="2.7.1.160" evidence="2"/>
<name>A0ABQ9F5R6_TEGGR</name>
<evidence type="ECO:0000256" key="1">
    <source>
        <dbReference type="ARBA" id="ARBA00003343"/>
    </source>
</evidence>
<accession>A0ABQ9F5R6</accession>
<sequence>MKNENQEEITMKRKEEKQDSRLAKRLCYVLRYGAMKEGLEVYEGGFVDLQELMRINLMRHNTELEVIEEIDTSLSHRGAKRFERKNENGKTLNPFHENSGVHTLLDLTLEYVSSNLDLFDLEDFPDEYLISSIIHRLKNKKKLNNGNLRQLLVPTLEHLDLDGLYVTEGTLKTIWISCPQLKVLSLKDCGYIVTDNLMEQLLKKLPLLESINLCACKHITDRTVRALIKKAKFLKQLNLSWIKTVSEGAMIDLIKSCPNLEHLDIYDHKVSIEGREIITKLAKEKGVTIVLKGLHDSDVAPKNPCSMLPNFGKV</sequence>
<evidence type="ECO:0000256" key="2">
    <source>
        <dbReference type="ARBA" id="ARBA00012007"/>
    </source>
</evidence>